<evidence type="ECO:0000256" key="1">
    <source>
        <dbReference type="SAM" id="MobiDB-lite"/>
    </source>
</evidence>
<comment type="caution">
    <text evidence="2">The sequence shown here is derived from an EMBL/GenBank/DDBJ whole genome shotgun (WGS) entry which is preliminary data.</text>
</comment>
<reference evidence="2" key="1">
    <citation type="journal article" date="2021" name="Nat. Commun.">
        <title>Genetic determinants of endophytism in the Arabidopsis root mycobiome.</title>
        <authorList>
            <person name="Mesny F."/>
            <person name="Miyauchi S."/>
            <person name="Thiergart T."/>
            <person name="Pickel B."/>
            <person name="Atanasova L."/>
            <person name="Karlsson M."/>
            <person name="Huettel B."/>
            <person name="Barry K.W."/>
            <person name="Haridas S."/>
            <person name="Chen C."/>
            <person name="Bauer D."/>
            <person name="Andreopoulos W."/>
            <person name="Pangilinan J."/>
            <person name="LaButti K."/>
            <person name="Riley R."/>
            <person name="Lipzen A."/>
            <person name="Clum A."/>
            <person name="Drula E."/>
            <person name="Henrissat B."/>
            <person name="Kohler A."/>
            <person name="Grigoriev I.V."/>
            <person name="Martin F.M."/>
            <person name="Hacquard S."/>
        </authorList>
    </citation>
    <scope>NUCLEOTIDE SEQUENCE</scope>
    <source>
        <strain evidence="2">MPI-CAGE-CH-0235</strain>
    </source>
</reference>
<evidence type="ECO:0000313" key="2">
    <source>
        <dbReference type="EMBL" id="KAH7318710.1"/>
    </source>
</evidence>
<feature type="compositionally biased region" description="Polar residues" evidence="1">
    <location>
        <begin position="13"/>
        <end position="23"/>
    </location>
</feature>
<feature type="region of interest" description="Disordered" evidence="1">
    <location>
        <begin position="144"/>
        <end position="167"/>
    </location>
</feature>
<sequence length="364" mass="39822">MDDTGGRRRQHEQPAQQTSNPRYQDQPPHSRALSSSERYRPGLPTASPSTPRGMGTNSYSAYYPESSAAFPPATMSATTTMGYGPDYGSDARQPSQNFGSYNASPMMYNVPQANAQGSVYDTNQFGHRQSSSMQLMTPDVTSTYFSSETGGGSASAIPGSSQTSGATASVFQQTPSMSYGPNISSVGNLQQSHGPASADASMAEDNEAQDGGLEEKWLNYQRQLGAVFQDISRGSLENASDTLLSISNWLLSQVDHLGLSTDDSSLHSDRLKLWNDFNHAWLALGHRQRELMSSGQQLSRAQRLMSHETVSKMGNELVRLCDLIERHGLVDYQYGVWEEQIESVFEDCLDILEREAGDLSTMSH</sequence>
<dbReference type="OrthoDB" id="5552418at2759"/>
<proteinExistence type="predicted"/>
<name>A0A8K0SWY0_9HYPO</name>
<organism evidence="2 3">
    <name type="scientific">Stachybotrys elegans</name>
    <dbReference type="NCBI Taxonomy" id="80388"/>
    <lineage>
        <taxon>Eukaryota</taxon>
        <taxon>Fungi</taxon>
        <taxon>Dikarya</taxon>
        <taxon>Ascomycota</taxon>
        <taxon>Pezizomycotina</taxon>
        <taxon>Sordariomycetes</taxon>
        <taxon>Hypocreomycetidae</taxon>
        <taxon>Hypocreales</taxon>
        <taxon>Stachybotryaceae</taxon>
        <taxon>Stachybotrys</taxon>
    </lineage>
</organism>
<feature type="region of interest" description="Disordered" evidence="1">
    <location>
        <begin position="1"/>
        <end position="59"/>
    </location>
</feature>
<dbReference type="Proteomes" id="UP000813444">
    <property type="component" value="Unassembled WGS sequence"/>
</dbReference>
<dbReference type="AlphaFoldDB" id="A0A8K0SWY0"/>
<accession>A0A8K0SWY0</accession>
<protein>
    <submittedName>
        <fullName evidence="2">Uncharacterized protein</fullName>
    </submittedName>
</protein>
<feature type="compositionally biased region" description="Polar residues" evidence="1">
    <location>
        <begin position="181"/>
        <end position="194"/>
    </location>
</feature>
<dbReference type="EMBL" id="JAGPNK010000007">
    <property type="protein sequence ID" value="KAH7318710.1"/>
    <property type="molecule type" value="Genomic_DNA"/>
</dbReference>
<gene>
    <name evidence="2" type="ORF">B0I35DRAFT_451436</name>
</gene>
<feature type="region of interest" description="Disordered" evidence="1">
    <location>
        <begin position="181"/>
        <end position="211"/>
    </location>
</feature>
<keyword evidence="3" id="KW-1185">Reference proteome</keyword>
<evidence type="ECO:0000313" key="3">
    <source>
        <dbReference type="Proteomes" id="UP000813444"/>
    </source>
</evidence>